<evidence type="ECO:0000259" key="2">
    <source>
        <dbReference type="PROSITE" id="PS51471"/>
    </source>
</evidence>
<evidence type="ECO:0000256" key="1">
    <source>
        <dbReference type="SAM" id="MobiDB-lite"/>
    </source>
</evidence>
<feature type="compositionally biased region" description="Polar residues" evidence="1">
    <location>
        <begin position="99"/>
        <end position="133"/>
    </location>
</feature>
<dbReference type="OrthoDB" id="545910at2759"/>
<name>A0A9N8DLN9_9STRA</name>
<dbReference type="PANTHER" id="PTHR31212">
    <property type="entry name" value="ALPHA-KETOGLUTARATE-DEPENDENT DIOXYGENASE ALKB HOMOLOG 3"/>
    <property type="match status" value="1"/>
</dbReference>
<dbReference type="InterPro" id="IPR005123">
    <property type="entry name" value="Oxoglu/Fe-dep_dioxygenase_dom"/>
</dbReference>
<dbReference type="GO" id="GO:0006307">
    <property type="term" value="P:DNA alkylation repair"/>
    <property type="evidence" value="ECO:0007669"/>
    <property type="project" value="InterPro"/>
</dbReference>
<dbReference type="Proteomes" id="UP001153069">
    <property type="component" value="Unassembled WGS sequence"/>
</dbReference>
<keyword evidence="3" id="KW-0223">Dioxygenase</keyword>
<comment type="caution">
    <text evidence="3">The sequence shown here is derived from an EMBL/GenBank/DDBJ whole genome shotgun (WGS) entry which is preliminary data.</text>
</comment>
<dbReference type="InterPro" id="IPR032854">
    <property type="entry name" value="ALKBH3"/>
</dbReference>
<dbReference type="SUPFAM" id="SSF51197">
    <property type="entry name" value="Clavaminate synthase-like"/>
    <property type="match status" value="1"/>
</dbReference>
<dbReference type="PANTHER" id="PTHR31212:SF4">
    <property type="entry name" value="ALPHA-KETOGLUTARATE-DEPENDENT DIOXYGENASE ALKB HOMOLOG 3"/>
    <property type="match status" value="1"/>
</dbReference>
<keyword evidence="4" id="KW-1185">Reference proteome</keyword>
<dbReference type="GO" id="GO:0051213">
    <property type="term" value="F:dioxygenase activity"/>
    <property type="evidence" value="ECO:0007669"/>
    <property type="project" value="UniProtKB-KW"/>
</dbReference>
<dbReference type="InterPro" id="IPR037151">
    <property type="entry name" value="AlkB-like_sf"/>
</dbReference>
<dbReference type="Gene3D" id="2.60.120.590">
    <property type="entry name" value="Alpha-ketoglutarate-dependent dioxygenase AlkB-like"/>
    <property type="match status" value="1"/>
</dbReference>
<organism evidence="3 4">
    <name type="scientific">Seminavis robusta</name>
    <dbReference type="NCBI Taxonomy" id="568900"/>
    <lineage>
        <taxon>Eukaryota</taxon>
        <taxon>Sar</taxon>
        <taxon>Stramenopiles</taxon>
        <taxon>Ochrophyta</taxon>
        <taxon>Bacillariophyta</taxon>
        <taxon>Bacillariophyceae</taxon>
        <taxon>Bacillariophycidae</taxon>
        <taxon>Naviculales</taxon>
        <taxon>Naviculaceae</taxon>
        <taxon>Seminavis</taxon>
    </lineage>
</organism>
<keyword evidence="3" id="KW-0560">Oxidoreductase</keyword>
<sequence>MKEDPWSCNSCTYRHESPTERQYLSCALCSARKNNNEPQRKKTSSHHKSSPSSSSSSHSSSSTRQYTPDTKRRKRQLLLSDAFQQPPKPNIQGTRKKSPTANTTTCILNGRSSVGEATTTRNKTDSTEINGDDNNTKEHPVKRRSILEALKPCSASSFVPPARYRDSPKEDWTTISLSQIPTLCPMTVIHNVLPLQVANSLLAQLEQESSCWNRGNWIIHGKEHQIPRTTATYQLLQDNDDTLLMDEEYLDNNPQRPVSPELRQAATAIAQRVQEQHSQPKWEPTFCLANRYATGQDCVGWHADHITPLGPRPIIVGLSLGACRRFELRHASATSGRHVSVPLPHNSIAIMWNDAQESWQHAVPRCSSNSLMQHATVGHVRISLTFRMQRHLPNLGKCHCGRPVGLKAKDGAYYCFCRPYGKDKHRTCGFWKRCGWAEQEAQRLIRLESCQSEEQLQK</sequence>
<feature type="region of interest" description="Disordered" evidence="1">
    <location>
        <begin position="34"/>
        <end position="138"/>
    </location>
</feature>
<proteinExistence type="predicted"/>
<dbReference type="InterPro" id="IPR027450">
    <property type="entry name" value="AlkB-like"/>
</dbReference>
<feature type="compositionally biased region" description="Low complexity" evidence="1">
    <location>
        <begin position="50"/>
        <end position="62"/>
    </location>
</feature>
<dbReference type="EMBL" id="CAICTM010000212">
    <property type="protein sequence ID" value="CAB9504922.1"/>
    <property type="molecule type" value="Genomic_DNA"/>
</dbReference>
<dbReference type="AlphaFoldDB" id="A0A9N8DLN9"/>
<gene>
    <name evidence="3" type="ORF">SEMRO_213_G088510.1</name>
</gene>
<feature type="region of interest" description="Disordered" evidence="1">
    <location>
        <begin position="1"/>
        <end position="20"/>
    </location>
</feature>
<dbReference type="PROSITE" id="PS51471">
    <property type="entry name" value="FE2OG_OXY"/>
    <property type="match status" value="1"/>
</dbReference>
<protein>
    <submittedName>
        <fullName evidence="3">Ketoglutarate-dependent dioxygenase alkB homolog 3</fullName>
    </submittedName>
</protein>
<evidence type="ECO:0000313" key="4">
    <source>
        <dbReference type="Proteomes" id="UP001153069"/>
    </source>
</evidence>
<evidence type="ECO:0000313" key="3">
    <source>
        <dbReference type="EMBL" id="CAB9504922.1"/>
    </source>
</evidence>
<feature type="domain" description="Fe2OG dioxygenase" evidence="2">
    <location>
        <begin position="283"/>
        <end position="390"/>
    </location>
</feature>
<dbReference type="Pfam" id="PF13532">
    <property type="entry name" value="2OG-FeII_Oxy_2"/>
    <property type="match status" value="1"/>
</dbReference>
<reference evidence="3" key="1">
    <citation type="submission" date="2020-06" db="EMBL/GenBank/DDBJ databases">
        <authorList>
            <consortium name="Plant Systems Biology data submission"/>
        </authorList>
    </citation>
    <scope>NUCLEOTIDE SEQUENCE</scope>
    <source>
        <strain evidence="3">D6</strain>
    </source>
</reference>
<accession>A0A9N8DLN9</accession>